<dbReference type="AlphaFoldDB" id="J9G4G7"/>
<reference evidence="1" key="1">
    <citation type="journal article" date="2012" name="PLoS ONE">
        <title>Gene sets for utilization of primary and secondary nutrition supplies in the distal gut of endangered iberian lynx.</title>
        <authorList>
            <person name="Alcaide M."/>
            <person name="Messina E."/>
            <person name="Richter M."/>
            <person name="Bargiela R."/>
            <person name="Peplies J."/>
            <person name="Huws S.A."/>
            <person name="Newbold C.J."/>
            <person name="Golyshin P.N."/>
            <person name="Simon M.A."/>
            <person name="Lopez G."/>
            <person name="Yakimov M.M."/>
            <person name="Ferrer M."/>
        </authorList>
    </citation>
    <scope>NUCLEOTIDE SEQUENCE</scope>
</reference>
<proteinExistence type="predicted"/>
<comment type="caution">
    <text evidence="1">The sequence shown here is derived from an EMBL/GenBank/DDBJ whole genome shotgun (WGS) entry which is preliminary data.</text>
</comment>
<gene>
    <name evidence="1" type="ORF">EVA_15187</name>
</gene>
<organism evidence="1">
    <name type="scientific">gut metagenome</name>
    <dbReference type="NCBI Taxonomy" id="749906"/>
    <lineage>
        <taxon>unclassified sequences</taxon>
        <taxon>metagenomes</taxon>
        <taxon>organismal metagenomes</taxon>
    </lineage>
</organism>
<dbReference type="EMBL" id="AMCI01005149">
    <property type="protein sequence ID" value="EJW96707.1"/>
    <property type="molecule type" value="Genomic_DNA"/>
</dbReference>
<feature type="non-terminal residue" evidence="1">
    <location>
        <position position="1"/>
    </location>
</feature>
<sequence length="42" mass="5066">ALGFVRVRSYYYHLFFVKNGIKRMPREHSNVSPGMEYLVFQQ</sequence>
<name>J9G4G7_9ZZZZ</name>
<evidence type="ECO:0000313" key="1">
    <source>
        <dbReference type="EMBL" id="EJW96707.1"/>
    </source>
</evidence>
<accession>J9G4G7</accession>
<protein>
    <submittedName>
        <fullName evidence="1">Uncharacterized protein</fullName>
    </submittedName>
</protein>